<sequence length="428" mass="44049">MKPTIGRALVSAVVAVGAVAFAPMAAAAEPPAGVCTNPDEALPAIKELPWAQRMLDPKSVWPHSTGKGVTVAVIDSGVDSDHPQMRDGAVLRGEDFYLQGDYPGNFDCTSHGTAVASIIAARRSSGVGFAGLAPEARILPVRVSDREVGANGDAERIDSKVLARGIWYAVKSGAKVINLSLAGTAKDHYVEDAIREARSKDVLVLAAAGNARQGGSGPAYPAAYPGVIGVGAVGQSGVLLSGSQTGPHVDLVAPGGDVLAAVRAGGHRYWDGTSVAAAFASGAAALVRARRPELSADEVAKRLKATATPTPGGPGGPAYGAGLINPYRAVIDGMTTAAPAPPPTVRPAVADPKRERTEAWWERRDDSAQTVLIATAGVAPLMLIMAVIFAGGRRTGWRPRPAEALPPAPGREEPPDQVFLLDPPSPER</sequence>
<dbReference type="InterPro" id="IPR015500">
    <property type="entry name" value="Peptidase_S8_subtilisin-rel"/>
</dbReference>
<feature type="region of interest" description="Disordered" evidence="11">
    <location>
        <begin position="395"/>
        <end position="428"/>
    </location>
</feature>
<dbReference type="PANTHER" id="PTHR43399:SF4">
    <property type="entry name" value="CELL WALL-ASSOCIATED PROTEASE"/>
    <property type="match status" value="1"/>
</dbReference>
<evidence type="ECO:0000256" key="2">
    <source>
        <dbReference type="ARBA" id="ARBA00011073"/>
    </source>
</evidence>
<reference evidence="15 16" key="1">
    <citation type="journal article" date="2019" name="Int. J. Syst. Evol. Microbiol.">
        <title>The Global Catalogue of Microorganisms (GCM) 10K type strain sequencing project: providing services to taxonomists for standard genome sequencing and annotation.</title>
        <authorList>
            <consortium name="The Broad Institute Genomics Platform"/>
            <consortium name="The Broad Institute Genome Sequencing Center for Infectious Disease"/>
            <person name="Wu L."/>
            <person name="Ma J."/>
        </authorList>
    </citation>
    <scope>NUCLEOTIDE SEQUENCE [LARGE SCALE GENOMIC DNA]</scope>
    <source>
        <strain evidence="15 16">JCM 3325</strain>
    </source>
</reference>
<dbReference type="InterPro" id="IPR022398">
    <property type="entry name" value="Peptidase_S8_His-AS"/>
</dbReference>
<comment type="subcellular location">
    <subcellularLocation>
        <location evidence="1">Cell membrane</location>
        <topology evidence="1">Single-pass membrane protein</topology>
    </subcellularLocation>
</comment>
<dbReference type="NCBIfam" id="TIGR03921">
    <property type="entry name" value="T7SS_mycosin"/>
    <property type="match status" value="1"/>
</dbReference>
<keyword evidence="6 10" id="KW-0378">Hydrolase</keyword>
<feature type="transmembrane region" description="Helical" evidence="12">
    <location>
        <begin position="371"/>
        <end position="390"/>
    </location>
</feature>
<feature type="active site" description="Charge relay system" evidence="10">
    <location>
        <position position="111"/>
    </location>
</feature>
<organism evidence="15 16">
    <name type="scientific">Actinomadura vinacea</name>
    <dbReference type="NCBI Taxonomy" id="115336"/>
    <lineage>
        <taxon>Bacteria</taxon>
        <taxon>Bacillati</taxon>
        <taxon>Actinomycetota</taxon>
        <taxon>Actinomycetes</taxon>
        <taxon>Streptosporangiales</taxon>
        <taxon>Thermomonosporaceae</taxon>
        <taxon>Actinomadura</taxon>
    </lineage>
</organism>
<evidence type="ECO:0000256" key="9">
    <source>
        <dbReference type="ARBA" id="ARBA00023136"/>
    </source>
</evidence>
<feature type="domain" description="Peptidase S8/S53" evidence="14">
    <location>
        <begin position="66"/>
        <end position="310"/>
    </location>
</feature>
<dbReference type="PRINTS" id="PR00723">
    <property type="entry name" value="SUBTILISIN"/>
</dbReference>
<keyword evidence="13" id="KW-0732">Signal</keyword>
<keyword evidence="9 12" id="KW-0472">Membrane</keyword>
<dbReference type="EMBL" id="BAAARW010000016">
    <property type="protein sequence ID" value="GAA2427702.1"/>
    <property type="molecule type" value="Genomic_DNA"/>
</dbReference>
<dbReference type="Proteomes" id="UP001501231">
    <property type="component" value="Unassembled WGS sequence"/>
</dbReference>
<evidence type="ECO:0000256" key="1">
    <source>
        <dbReference type="ARBA" id="ARBA00004162"/>
    </source>
</evidence>
<dbReference type="PROSITE" id="PS00136">
    <property type="entry name" value="SUBTILASE_ASP"/>
    <property type="match status" value="1"/>
</dbReference>
<evidence type="ECO:0000256" key="13">
    <source>
        <dbReference type="SAM" id="SignalP"/>
    </source>
</evidence>
<dbReference type="InterPro" id="IPR036852">
    <property type="entry name" value="Peptidase_S8/S53_dom_sf"/>
</dbReference>
<keyword evidence="8 12" id="KW-1133">Transmembrane helix</keyword>
<evidence type="ECO:0000256" key="4">
    <source>
        <dbReference type="ARBA" id="ARBA00022670"/>
    </source>
</evidence>
<gene>
    <name evidence="15" type="ORF">GCM10010191_45770</name>
</gene>
<evidence type="ECO:0000256" key="5">
    <source>
        <dbReference type="ARBA" id="ARBA00022692"/>
    </source>
</evidence>
<evidence type="ECO:0000256" key="7">
    <source>
        <dbReference type="ARBA" id="ARBA00022825"/>
    </source>
</evidence>
<keyword evidence="3" id="KW-1003">Cell membrane</keyword>
<comment type="similarity">
    <text evidence="2 10">Belongs to the peptidase S8 family.</text>
</comment>
<dbReference type="Gene3D" id="3.40.50.200">
    <property type="entry name" value="Peptidase S8/S53 domain"/>
    <property type="match status" value="1"/>
</dbReference>
<keyword evidence="4 10" id="KW-0645">Protease</keyword>
<evidence type="ECO:0000313" key="16">
    <source>
        <dbReference type="Proteomes" id="UP001501231"/>
    </source>
</evidence>
<evidence type="ECO:0000256" key="8">
    <source>
        <dbReference type="ARBA" id="ARBA00022989"/>
    </source>
</evidence>
<accession>A0ABN3JFI2</accession>
<evidence type="ECO:0000256" key="6">
    <source>
        <dbReference type="ARBA" id="ARBA00022801"/>
    </source>
</evidence>
<evidence type="ECO:0000256" key="3">
    <source>
        <dbReference type="ARBA" id="ARBA00022475"/>
    </source>
</evidence>
<evidence type="ECO:0000256" key="10">
    <source>
        <dbReference type="PROSITE-ProRule" id="PRU01240"/>
    </source>
</evidence>
<dbReference type="SUPFAM" id="SSF52743">
    <property type="entry name" value="Subtilisin-like"/>
    <property type="match status" value="1"/>
</dbReference>
<name>A0ABN3JFI2_9ACTN</name>
<keyword evidence="5 12" id="KW-0812">Transmembrane</keyword>
<proteinExistence type="inferred from homology"/>
<protein>
    <recommendedName>
        <fullName evidence="14">Peptidase S8/S53 domain-containing protein</fullName>
    </recommendedName>
</protein>
<feature type="chain" id="PRO_5045941790" description="Peptidase S8/S53 domain-containing protein" evidence="13">
    <location>
        <begin position="28"/>
        <end position="428"/>
    </location>
</feature>
<dbReference type="Pfam" id="PF00082">
    <property type="entry name" value="Peptidase_S8"/>
    <property type="match status" value="1"/>
</dbReference>
<keyword evidence="16" id="KW-1185">Reference proteome</keyword>
<feature type="active site" description="Charge relay system" evidence="10">
    <location>
        <position position="274"/>
    </location>
</feature>
<keyword evidence="7 10" id="KW-0720">Serine protease</keyword>
<dbReference type="InterPro" id="IPR000209">
    <property type="entry name" value="Peptidase_S8/S53_dom"/>
</dbReference>
<dbReference type="RefSeq" id="WP_344591458.1">
    <property type="nucleotide sequence ID" value="NZ_BAAARW010000016.1"/>
</dbReference>
<evidence type="ECO:0000256" key="11">
    <source>
        <dbReference type="SAM" id="MobiDB-lite"/>
    </source>
</evidence>
<evidence type="ECO:0000313" key="15">
    <source>
        <dbReference type="EMBL" id="GAA2427702.1"/>
    </source>
</evidence>
<dbReference type="PANTHER" id="PTHR43399">
    <property type="entry name" value="SUBTILISIN-RELATED"/>
    <property type="match status" value="1"/>
</dbReference>
<dbReference type="PROSITE" id="PS51892">
    <property type="entry name" value="SUBTILASE"/>
    <property type="match status" value="1"/>
</dbReference>
<evidence type="ECO:0000259" key="14">
    <source>
        <dbReference type="Pfam" id="PF00082"/>
    </source>
</evidence>
<dbReference type="InterPro" id="IPR023827">
    <property type="entry name" value="Peptidase_S8_Asp-AS"/>
</dbReference>
<dbReference type="PROSITE" id="PS00137">
    <property type="entry name" value="SUBTILASE_HIS"/>
    <property type="match status" value="1"/>
</dbReference>
<comment type="caution">
    <text evidence="15">The sequence shown here is derived from an EMBL/GenBank/DDBJ whole genome shotgun (WGS) entry which is preliminary data.</text>
</comment>
<evidence type="ECO:0000256" key="12">
    <source>
        <dbReference type="SAM" id="Phobius"/>
    </source>
</evidence>
<dbReference type="InterPro" id="IPR023834">
    <property type="entry name" value="T7SS_pept_S8A_mycosin"/>
</dbReference>
<dbReference type="InterPro" id="IPR051048">
    <property type="entry name" value="Peptidase_S8/S53_subtilisin"/>
</dbReference>
<feature type="signal peptide" evidence="13">
    <location>
        <begin position="1"/>
        <end position="27"/>
    </location>
</feature>
<feature type="active site" description="Charge relay system" evidence="10">
    <location>
        <position position="75"/>
    </location>
</feature>